<dbReference type="RefSeq" id="WP_012591755.1">
    <property type="nucleotide sequence ID" value="NC_011666.1"/>
</dbReference>
<dbReference type="OrthoDB" id="7998115at2"/>
<protein>
    <submittedName>
        <fullName evidence="1">Uncharacterized protein</fullName>
    </submittedName>
</protein>
<keyword evidence="2" id="KW-1185">Reference proteome</keyword>
<dbReference type="KEGG" id="msl:Msil_2766"/>
<reference evidence="1 2" key="1">
    <citation type="journal article" date="2010" name="J. Bacteriol.">
        <title>Complete genome sequence of the aerobic facultative methanotroph Methylocella silvestris BL2.</title>
        <authorList>
            <person name="Chen Y."/>
            <person name="Crombie A."/>
            <person name="Rahman M.T."/>
            <person name="Dedysh S.N."/>
            <person name="Liesack W."/>
            <person name="Stott M.B."/>
            <person name="Alam M."/>
            <person name="Theisen A.R."/>
            <person name="Murrell J.C."/>
            <person name="Dunfield P.F."/>
        </authorList>
    </citation>
    <scope>NUCLEOTIDE SEQUENCE [LARGE SCALE GENOMIC DNA]</scope>
    <source>
        <strain evidence="2">DSM 15510 / CIP 108128 / LMG 27833 / NCIMB 13906 / BL2</strain>
    </source>
</reference>
<dbReference type="EMBL" id="CP001280">
    <property type="protein sequence ID" value="ACK51686.1"/>
    <property type="molecule type" value="Genomic_DNA"/>
</dbReference>
<dbReference type="HOGENOM" id="CLU_1729272_0_0_5"/>
<sequence>MSAVSAESRIVGILPKLAKFLRLLSSDKEGEVFAAVAAINRTLARAGCDCNDLAGMIERPLRQPGASRWSPAKASSRRGYRRAPLCSELTAVQRQAWLSAIHGQHWLSVWELDFVAEMLARDEASLQQMSANQEAAFNRIIDRAFSMGVRS</sequence>
<proteinExistence type="predicted"/>
<dbReference type="AlphaFoldDB" id="B8ERY8"/>
<organism evidence="1 2">
    <name type="scientific">Methylocella silvestris (strain DSM 15510 / CIP 108128 / LMG 27833 / NCIMB 13906 / BL2)</name>
    <dbReference type="NCBI Taxonomy" id="395965"/>
    <lineage>
        <taxon>Bacteria</taxon>
        <taxon>Pseudomonadati</taxon>
        <taxon>Pseudomonadota</taxon>
        <taxon>Alphaproteobacteria</taxon>
        <taxon>Hyphomicrobiales</taxon>
        <taxon>Beijerinckiaceae</taxon>
        <taxon>Methylocella</taxon>
    </lineage>
</organism>
<evidence type="ECO:0000313" key="1">
    <source>
        <dbReference type="EMBL" id="ACK51686.1"/>
    </source>
</evidence>
<name>B8ERY8_METSB</name>
<gene>
    <name evidence="1" type="ordered locus">Msil_2766</name>
</gene>
<dbReference type="Proteomes" id="UP000002257">
    <property type="component" value="Chromosome"/>
</dbReference>
<accession>B8ERY8</accession>
<dbReference type="STRING" id="395965.Msil_2766"/>
<evidence type="ECO:0000313" key="2">
    <source>
        <dbReference type="Proteomes" id="UP000002257"/>
    </source>
</evidence>